<evidence type="ECO:0000256" key="2">
    <source>
        <dbReference type="ARBA" id="ARBA00023002"/>
    </source>
</evidence>
<dbReference type="InterPro" id="IPR029479">
    <property type="entry name" value="Nitroreductase"/>
</dbReference>
<feature type="domain" description="Nitroreductase" evidence="3">
    <location>
        <begin position="87"/>
        <end position="143"/>
    </location>
</feature>
<accession>A0AAP2RED0</accession>
<dbReference type="EMBL" id="PGCK01000007">
    <property type="protein sequence ID" value="MCD1295251.1"/>
    <property type="molecule type" value="Genomic_DNA"/>
</dbReference>
<proteinExistence type="inferred from homology"/>
<dbReference type="PANTHER" id="PTHR43673:SF10">
    <property type="entry name" value="NADH DEHYDROGENASE_NAD(P)H NITROREDUCTASE XCC3605-RELATED"/>
    <property type="match status" value="1"/>
</dbReference>
<feature type="domain" description="Nitroreductase" evidence="3">
    <location>
        <begin position="7"/>
        <end position="63"/>
    </location>
</feature>
<name>A0AAP2RED0_9EURY</name>
<dbReference type="Proteomes" id="UP001320159">
    <property type="component" value="Unassembled WGS sequence"/>
</dbReference>
<reference evidence="4 5" key="1">
    <citation type="submission" date="2017-11" db="EMBL/GenBank/DDBJ databases">
        <title>Isolation and Characterization of Family Methanocellaceae Species from Potential Methane Hydrate Area Offshore Southwestern Taiwan.</title>
        <authorList>
            <person name="Zhang W.-L."/>
            <person name="Chen W.-C."/>
            <person name="Lai M.-C."/>
            <person name="Chen S.-C."/>
        </authorList>
    </citation>
    <scope>NUCLEOTIDE SEQUENCE [LARGE SCALE GENOMIC DNA]</scope>
    <source>
        <strain evidence="4 5">CWC-04</strain>
    </source>
</reference>
<dbReference type="RefSeq" id="WP_230742103.1">
    <property type="nucleotide sequence ID" value="NZ_PGCK01000007.1"/>
</dbReference>
<dbReference type="GO" id="GO:0016491">
    <property type="term" value="F:oxidoreductase activity"/>
    <property type="evidence" value="ECO:0007669"/>
    <property type="project" value="UniProtKB-KW"/>
</dbReference>
<keyword evidence="5" id="KW-1185">Reference proteome</keyword>
<dbReference type="SUPFAM" id="SSF55469">
    <property type="entry name" value="FMN-dependent nitroreductase-like"/>
    <property type="match status" value="1"/>
</dbReference>
<dbReference type="AlphaFoldDB" id="A0AAP2RED0"/>
<organism evidence="4 5">
    <name type="scientific">Methanooceanicella nereidis</name>
    <dbReference type="NCBI Taxonomy" id="2052831"/>
    <lineage>
        <taxon>Archaea</taxon>
        <taxon>Methanobacteriati</taxon>
        <taxon>Methanobacteriota</taxon>
        <taxon>Stenosarchaea group</taxon>
        <taxon>Methanomicrobia</taxon>
        <taxon>Methanocellales</taxon>
        <taxon>Methanocellaceae</taxon>
        <taxon>Methanooceanicella</taxon>
    </lineage>
</organism>
<protein>
    <submittedName>
        <fullName evidence="4">Nitroreductase family protein</fullName>
    </submittedName>
</protein>
<evidence type="ECO:0000259" key="3">
    <source>
        <dbReference type="Pfam" id="PF00881"/>
    </source>
</evidence>
<dbReference type="PANTHER" id="PTHR43673">
    <property type="entry name" value="NAD(P)H NITROREDUCTASE YDGI-RELATED"/>
    <property type="match status" value="1"/>
</dbReference>
<evidence type="ECO:0000313" key="5">
    <source>
        <dbReference type="Proteomes" id="UP001320159"/>
    </source>
</evidence>
<gene>
    <name evidence="4" type="ORF">CUJ83_09595</name>
</gene>
<comment type="similarity">
    <text evidence="1">Belongs to the nitroreductase family.</text>
</comment>
<dbReference type="InterPro" id="IPR000415">
    <property type="entry name" value="Nitroreductase-like"/>
</dbReference>
<dbReference type="Gene3D" id="3.40.109.10">
    <property type="entry name" value="NADH Oxidase"/>
    <property type="match status" value="1"/>
</dbReference>
<comment type="caution">
    <text evidence="4">The sequence shown here is derived from an EMBL/GenBank/DDBJ whole genome shotgun (WGS) entry which is preliminary data.</text>
</comment>
<sequence>MDFTLVIKTRRSIRNFQVNEIPENDIKEILECARLAPTARNVQPWLIGTVTDKGILAGIADATDHGKFIKDAAACFAVFCVKSEKYYLEDGCAATMNIIHAAAAKGLGTCWVAGDKKPYGETIRKLLNVPDDYTLVSLVAAGYAADHPRPLKKTMEEVTFRNKYV</sequence>
<evidence type="ECO:0000313" key="4">
    <source>
        <dbReference type="EMBL" id="MCD1295251.1"/>
    </source>
</evidence>
<dbReference type="Pfam" id="PF00881">
    <property type="entry name" value="Nitroreductase"/>
    <property type="match status" value="2"/>
</dbReference>
<keyword evidence="2" id="KW-0560">Oxidoreductase</keyword>
<evidence type="ECO:0000256" key="1">
    <source>
        <dbReference type="ARBA" id="ARBA00007118"/>
    </source>
</evidence>